<protein>
    <submittedName>
        <fullName evidence="2">Uncharacterized protein</fullName>
    </submittedName>
</protein>
<dbReference type="RefSeq" id="WP_008339561.1">
    <property type="nucleotide sequence ID" value="NZ_AFRZ01000001.1"/>
</dbReference>
<dbReference type="HOGENOM" id="CLU_538282_0_0_7"/>
<evidence type="ECO:0000313" key="3">
    <source>
        <dbReference type="Proteomes" id="UP000006431"/>
    </source>
</evidence>
<dbReference type="eggNOG" id="COG4972">
    <property type="taxonomic scope" value="Bacteria"/>
</dbReference>
<feature type="transmembrane region" description="Helical" evidence="1">
    <location>
        <begin position="336"/>
        <end position="357"/>
    </location>
</feature>
<accession>B6BMR2</accession>
<sequence length="511" mass="60039">MSKKTEHSFSSVISVNPYKDTYLSGISSFLSQTNSPEFSKEQYAISYLNTKGFINSQISISKNIPEEDLHDAINNKVYDELALDQAVTYQIQFIETFNSLDEDNRNFHVFIIDPLTIEETFSIVTSKIKYIDTIIPSPLLLKSLYEKEIIETGGVHCFIYFQENDAFITVYSEKEFLYTKSINYSFLQMHERFCELYGERVEFENFIEFFSEHNLKETNSDYKEYFIKLYKEIFANANDILTYVKRAYELEKIEHVYIGSQIQTVTKLDEMTEVELGIKSSNFEFNYGFESDGAYIDQLHALMHIYTTLPKDEKYDCNFTTYHRPPKFMQRESGKIILLSVASLVLAFMYPVTYWVLTYAQTLQYDLLSTEYTELHNIKITRQATLKNREADKAKVLTLLDKEIKDYSEKKATLIKIHDVKVNYPMKAKLLSVLTKDLNKFNINIDSLSYKEDEKLKTFTLNLISEKDKKITEMIEYLTKIHEGKFNFSLEHIEFKEKSKKYFSELKVSIL</sequence>
<dbReference type="OrthoDB" id="5372287at2"/>
<accession>H1FYK6</accession>
<keyword evidence="1" id="KW-1133">Transmembrane helix</keyword>
<keyword evidence="1" id="KW-0812">Transmembrane</keyword>
<evidence type="ECO:0000313" key="2">
    <source>
        <dbReference type="EMBL" id="EHP30821.1"/>
    </source>
</evidence>
<dbReference type="AlphaFoldDB" id="B6BMR2"/>
<dbReference type="STRING" id="929558.SMGD1_2298"/>
<organism evidence="2 3">
    <name type="scientific">Sulfurimonas gotlandica (strain DSM 19862 / JCM 16533 / GD1)</name>
    <dbReference type="NCBI Taxonomy" id="929558"/>
    <lineage>
        <taxon>Bacteria</taxon>
        <taxon>Pseudomonadati</taxon>
        <taxon>Campylobacterota</taxon>
        <taxon>Epsilonproteobacteria</taxon>
        <taxon>Campylobacterales</taxon>
        <taxon>Sulfurimonadaceae</taxon>
        <taxon>Sulfurimonas</taxon>
    </lineage>
</organism>
<gene>
    <name evidence="2" type="ORF">SMGD1_2298</name>
</gene>
<dbReference type="EMBL" id="AFRZ01000001">
    <property type="protein sequence ID" value="EHP30821.1"/>
    <property type="molecule type" value="Genomic_DNA"/>
</dbReference>
<keyword evidence="3" id="KW-1185">Reference proteome</keyword>
<proteinExistence type="predicted"/>
<dbReference type="PATRIC" id="fig|929558.5.peg.2289"/>
<keyword evidence="1" id="KW-0472">Membrane</keyword>
<name>B6BMR2_SULGG</name>
<dbReference type="Proteomes" id="UP000006431">
    <property type="component" value="Unassembled WGS sequence"/>
</dbReference>
<evidence type="ECO:0000256" key="1">
    <source>
        <dbReference type="SAM" id="Phobius"/>
    </source>
</evidence>
<comment type="caution">
    <text evidence="2">The sequence shown here is derived from an EMBL/GenBank/DDBJ whole genome shotgun (WGS) entry which is preliminary data.</text>
</comment>
<reference evidence="2 3" key="1">
    <citation type="journal article" date="2012" name="Proc. Natl. Acad. Sci. U.S.A.">
        <title>Genome and physiology of a model Epsilonproteobacterium responsible for sulfide detoxification in marine oxygen depletion zones.</title>
        <authorList>
            <person name="Grote J."/>
            <person name="Schott T."/>
            <person name="Bruckner C.G."/>
            <person name="Glockner F.O."/>
            <person name="Jost G."/>
            <person name="Teeling H."/>
            <person name="Labrenz M."/>
            <person name="Jurgens K."/>
        </authorList>
    </citation>
    <scope>NUCLEOTIDE SEQUENCE [LARGE SCALE GENOMIC DNA]</scope>
    <source>
        <strain evidence="2 3">GD1</strain>
    </source>
</reference>